<evidence type="ECO:0008006" key="3">
    <source>
        <dbReference type="Google" id="ProtNLM"/>
    </source>
</evidence>
<organism evidence="1 2">
    <name type="scientific">Terrisporobacter mayombei</name>
    <dbReference type="NCBI Taxonomy" id="1541"/>
    <lineage>
        <taxon>Bacteria</taxon>
        <taxon>Bacillati</taxon>
        <taxon>Bacillota</taxon>
        <taxon>Clostridia</taxon>
        <taxon>Peptostreptococcales</taxon>
        <taxon>Peptostreptococcaceae</taxon>
        <taxon>Terrisporobacter</taxon>
    </lineage>
</organism>
<sequence length="129" mass="14936">MKLTNRKMVENMQSLITVSQKQLPVKVSYAIAKNIRKIENEFAEYNIEREKLLGKYSLKNEEGKVVVDENNLVKIKEECIEACNKDLKELLDIEVDINIHKFKFEDLGNITSISAGELLAIDYMIQEEE</sequence>
<dbReference type="EMBL" id="CP101637">
    <property type="protein sequence ID" value="WMT79920.1"/>
    <property type="molecule type" value="Genomic_DNA"/>
</dbReference>
<evidence type="ECO:0000313" key="2">
    <source>
        <dbReference type="Proteomes" id="UP001235030"/>
    </source>
</evidence>
<proteinExistence type="predicted"/>
<gene>
    <name evidence="1" type="ORF">TEMA_01910</name>
</gene>
<accession>A0ABY9PXV4</accession>
<reference evidence="1 2" key="1">
    <citation type="submission" date="2022-07" db="EMBL/GenBank/DDBJ databases">
        <title>Genome sequence of Terrisporobacter mayombei DSM6539.</title>
        <authorList>
            <person name="Boeer T."/>
            <person name="Bengelsdorf F.R."/>
            <person name="Daniel R."/>
            <person name="Poehlein A."/>
        </authorList>
    </citation>
    <scope>NUCLEOTIDE SEQUENCE [LARGE SCALE GENOMIC DNA]</scope>
    <source>
        <strain evidence="1 2">DSM 6539</strain>
    </source>
</reference>
<dbReference type="Proteomes" id="UP001235030">
    <property type="component" value="Chromosome"/>
</dbReference>
<protein>
    <recommendedName>
        <fullName evidence="3">DUF1617 domain-containing protein</fullName>
    </recommendedName>
</protein>
<evidence type="ECO:0000313" key="1">
    <source>
        <dbReference type="EMBL" id="WMT79920.1"/>
    </source>
</evidence>
<name>A0ABY9PXV4_9FIRM</name>
<dbReference type="RefSeq" id="WP_228106643.1">
    <property type="nucleotide sequence ID" value="NZ_CP101637.1"/>
</dbReference>
<keyword evidence="2" id="KW-1185">Reference proteome</keyword>